<dbReference type="EMBL" id="BMJQ01000009">
    <property type="protein sequence ID" value="GGF26016.1"/>
    <property type="molecule type" value="Genomic_DNA"/>
</dbReference>
<dbReference type="Pfam" id="PF03475">
    <property type="entry name" value="YiiM_3-alpha"/>
    <property type="match status" value="1"/>
</dbReference>
<dbReference type="Gene3D" id="2.40.33.20">
    <property type="entry name" value="PK beta-barrel domain-like"/>
    <property type="match status" value="1"/>
</dbReference>
<evidence type="ECO:0000313" key="2">
    <source>
        <dbReference type="EMBL" id="GGF26016.1"/>
    </source>
</evidence>
<reference evidence="2" key="1">
    <citation type="journal article" date="2014" name="Int. J. Syst. Evol. Microbiol.">
        <title>Complete genome sequence of Corynebacterium casei LMG S-19264T (=DSM 44701T), isolated from a smear-ripened cheese.</title>
        <authorList>
            <consortium name="US DOE Joint Genome Institute (JGI-PGF)"/>
            <person name="Walter F."/>
            <person name="Albersmeier A."/>
            <person name="Kalinowski J."/>
            <person name="Ruckert C."/>
        </authorList>
    </citation>
    <scope>NUCLEOTIDE SEQUENCE</scope>
    <source>
        <strain evidence="2">CGMCC 1.15725</strain>
    </source>
</reference>
<name>A0A8J2YV03_9PROT</name>
<protein>
    <recommendedName>
        <fullName evidence="1">MOSC domain-containing protein</fullName>
    </recommendedName>
</protein>
<reference evidence="2" key="2">
    <citation type="submission" date="2020-09" db="EMBL/GenBank/DDBJ databases">
        <authorList>
            <person name="Sun Q."/>
            <person name="Zhou Y."/>
        </authorList>
    </citation>
    <scope>NUCLEOTIDE SEQUENCE</scope>
    <source>
        <strain evidence="2">CGMCC 1.15725</strain>
    </source>
</reference>
<dbReference type="InterPro" id="IPR011037">
    <property type="entry name" value="Pyrv_Knase-like_insert_dom_sf"/>
</dbReference>
<dbReference type="GO" id="GO:0030170">
    <property type="term" value="F:pyridoxal phosphate binding"/>
    <property type="evidence" value="ECO:0007669"/>
    <property type="project" value="InterPro"/>
</dbReference>
<accession>A0A8J2YV03</accession>
<dbReference type="InterPro" id="IPR005302">
    <property type="entry name" value="MoCF_Sase_C"/>
</dbReference>
<dbReference type="InterPro" id="IPR005163">
    <property type="entry name" value="Tri_helical_YiiM-like"/>
</dbReference>
<dbReference type="GO" id="GO:0003824">
    <property type="term" value="F:catalytic activity"/>
    <property type="evidence" value="ECO:0007669"/>
    <property type="project" value="InterPro"/>
</dbReference>
<evidence type="ECO:0000259" key="1">
    <source>
        <dbReference type="PROSITE" id="PS51340"/>
    </source>
</evidence>
<dbReference type="PANTHER" id="PTHR30212:SF2">
    <property type="entry name" value="PROTEIN YIIM"/>
    <property type="match status" value="1"/>
</dbReference>
<dbReference type="InterPro" id="IPR052353">
    <property type="entry name" value="Benzoxazolinone_Detox_Enz"/>
</dbReference>
<organism evidence="2 3">
    <name type="scientific">Aliidongia dinghuensis</name>
    <dbReference type="NCBI Taxonomy" id="1867774"/>
    <lineage>
        <taxon>Bacteria</taxon>
        <taxon>Pseudomonadati</taxon>
        <taxon>Pseudomonadota</taxon>
        <taxon>Alphaproteobacteria</taxon>
        <taxon>Rhodospirillales</taxon>
        <taxon>Dongiaceae</taxon>
        <taxon>Aliidongia</taxon>
    </lineage>
</organism>
<feature type="domain" description="MOSC" evidence="1">
    <location>
        <begin position="26"/>
        <end position="160"/>
    </location>
</feature>
<dbReference type="GO" id="GO:0030151">
    <property type="term" value="F:molybdenum ion binding"/>
    <property type="evidence" value="ECO:0007669"/>
    <property type="project" value="InterPro"/>
</dbReference>
<dbReference type="AlphaFoldDB" id="A0A8J2YV03"/>
<proteinExistence type="predicted"/>
<comment type="caution">
    <text evidence="2">The sequence shown here is derived from an EMBL/GenBank/DDBJ whole genome shotgun (WGS) entry which is preliminary data.</text>
</comment>
<dbReference type="PANTHER" id="PTHR30212">
    <property type="entry name" value="PROTEIN YIIM"/>
    <property type="match status" value="1"/>
</dbReference>
<gene>
    <name evidence="2" type="primary">yflK</name>
    <name evidence="2" type="ORF">GCM10011611_35050</name>
</gene>
<keyword evidence="3" id="KW-1185">Reference proteome</keyword>
<dbReference type="SUPFAM" id="SSF50800">
    <property type="entry name" value="PK beta-barrel domain-like"/>
    <property type="match status" value="1"/>
</dbReference>
<dbReference type="PROSITE" id="PS51340">
    <property type="entry name" value="MOSC"/>
    <property type="match status" value="1"/>
</dbReference>
<sequence>MLSLNVGLPGLLRSAEREVLSGIRKHPVAGPVEIGPNGCTGDGQADLENHAGPDKAVCVYATEHLAYWSDRLGLPFAPAAFGENFSVQGLAESEVRIGDILEVGAARFQVTQPRGPCFKLGMLHGVPDLARRVQEAGFTGFYLRCLAPGAVSAGMPIALVERNASHPTIAEVVRVTYHDPDDVAAIDRVIACSPLADSWRGALERRRRKRA</sequence>
<evidence type="ECO:0000313" key="3">
    <source>
        <dbReference type="Proteomes" id="UP000646365"/>
    </source>
</evidence>
<dbReference type="Proteomes" id="UP000646365">
    <property type="component" value="Unassembled WGS sequence"/>
</dbReference>
<dbReference type="Pfam" id="PF03473">
    <property type="entry name" value="MOSC"/>
    <property type="match status" value="1"/>
</dbReference>